<reference evidence="3 4" key="1">
    <citation type="journal article" date="2023" name="Sci. Data">
        <title>Genome assembly of the Korean intertidal mud-creeper Batillaria attramentaria.</title>
        <authorList>
            <person name="Patra A.K."/>
            <person name="Ho P.T."/>
            <person name="Jun S."/>
            <person name="Lee S.J."/>
            <person name="Kim Y."/>
            <person name="Won Y.J."/>
        </authorList>
    </citation>
    <scope>NUCLEOTIDE SEQUENCE [LARGE SCALE GENOMIC DNA]</scope>
    <source>
        <strain evidence="3">Wonlab-2016</strain>
    </source>
</reference>
<evidence type="ECO:0000313" key="3">
    <source>
        <dbReference type="EMBL" id="KAK7478249.1"/>
    </source>
</evidence>
<feature type="region of interest" description="Disordered" evidence="2">
    <location>
        <begin position="384"/>
        <end position="410"/>
    </location>
</feature>
<accession>A0ABD0JT59</accession>
<feature type="region of interest" description="Disordered" evidence="2">
    <location>
        <begin position="162"/>
        <end position="264"/>
    </location>
</feature>
<feature type="compositionally biased region" description="Low complexity" evidence="2">
    <location>
        <begin position="8"/>
        <end position="23"/>
    </location>
</feature>
<feature type="coiled-coil region" evidence="1">
    <location>
        <begin position="77"/>
        <end position="130"/>
    </location>
</feature>
<gene>
    <name evidence="3" type="ORF">BaRGS_00030507</name>
</gene>
<keyword evidence="1" id="KW-0175">Coiled coil</keyword>
<dbReference type="AlphaFoldDB" id="A0ABD0JT59"/>
<dbReference type="PANTHER" id="PTHR18935">
    <property type="entry name" value="GOLGIN SUBFAMILY A MEMBER 4-LIKE ISOFORM X1"/>
    <property type="match status" value="1"/>
</dbReference>
<protein>
    <submittedName>
        <fullName evidence="3">Uncharacterized protein</fullName>
    </submittedName>
</protein>
<evidence type="ECO:0000313" key="4">
    <source>
        <dbReference type="Proteomes" id="UP001519460"/>
    </source>
</evidence>
<dbReference type="InterPro" id="IPR024836">
    <property type="entry name" value="JAKMIP"/>
</dbReference>
<dbReference type="Proteomes" id="UP001519460">
    <property type="component" value="Unassembled WGS sequence"/>
</dbReference>
<evidence type="ECO:0000256" key="2">
    <source>
        <dbReference type="SAM" id="MobiDB-lite"/>
    </source>
</evidence>
<feature type="compositionally biased region" description="Polar residues" evidence="2">
    <location>
        <begin position="164"/>
        <end position="173"/>
    </location>
</feature>
<dbReference type="EMBL" id="JACVVK020000330">
    <property type="protein sequence ID" value="KAK7478249.1"/>
    <property type="molecule type" value="Genomic_DNA"/>
</dbReference>
<proteinExistence type="predicted"/>
<feature type="compositionally biased region" description="Polar residues" evidence="2">
    <location>
        <begin position="40"/>
        <end position="51"/>
    </location>
</feature>
<sequence>MSTADLTGSSYLGRRLSGSSSKVSLRDEDMEMLDFNINDISRASSPASVSAKSEGHLQRDRRHRHSFRGDEDYRRRYHKLKSELEVERSKVKHMNKDKIEEMRQIREYYEKERKQEHAALQKKYEEEKKKEVARLKEELIRQKDYELQQVLKYKEDEIRHYRATTPSTGTKTPMSERSRTPAAGGRHTPGLETPRTPRVLERAQTPDTKEGNRTPSGAGRQTPAFGEVVMSSTDRARTPGGGGGKDTPGPSERARTPGGGSGRFTPMLSREEDHLGISLKESQTRVNQLEDEIQRLNKERDDLKRRYKAKCEEDKKKDKEFAQMKEEYDNELRRVIGEYKKVALGNLQKLKIAEHALKEGSMTEDDVLQIPLSNPDKLQIRRLSASSDGGAMAAGAESGDEGLRPEPTTPNPMSVVMLLAVMGPGFVFFHTPRPRDGRL</sequence>
<feature type="coiled-coil region" evidence="1">
    <location>
        <begin position="279"/>
        <end position="313"/>
    </location>
</feature>
<feature type="compositionally biased region" description="Low complexity" evidence="2">
    <location>
        <begin position="384"/>
        <end position="397"/>
    </location>
</feature>
<organism evidence="3 4">
    <name type="scientific">Batillaria attramentaria</name>
    <dbReference type="NCBI Taxonomy" id="370345"/>
    <lineage>
        <taxon>Eukaryota</taxon>
        <taxon>Metazoa</taxon>
        <taxon>Spiralia</taxon>
        <taxon>Lophotrochozoa</taxon>
        <taxon>Mollusca</taxon>
        <taxon>Gastropoda</taxon>
        <taxon>Caenogastropoda</taxon>
        <taxon>Sorbeoconcha</taxon>
        <taxon>Cerithioidea</taxon>
        <taxon>Batillariidae</taxon>
        <taxon>Batillaria</taxon>
    </lineage>
</organism>
<feature type="region of interest" description="Disordered" evidence="2">
    <location>
        <begin position="40"/>
        <end position="72"/>
    </location>
</feature>
<evidence type="ECO:0000256" key="1">
    <source>
        <dbReference type="SAM" id="Coils"/>
    </source>
</evidence>
<feature type="region of interest" description="Disordered" evidence="2">
    <location>
        <begin position="1"/>
        <end position="25"/>
    </location>
</feature>
<name>A0ABD0JT59_9CAEN</name>
<dbReference type="PANTHER" id="PTHR18935:SF8">
    <property type="entry name" value="GOLGIN SUBFAMILY A MEMBER 4-LIKE ISOFORM X1"/>
    <property type="match status" value="1"/>
</dbReference>
<comment type="caution">
    <text evidence="3">The sequence shown here is derived from an EMBL/GenBank/DDBJ whole genome shotgun (WGS) entry which is preliminary data.</text>
</comment>
<keyword evidence="4" id="KW-1185">Reference proteome</keyword>